<dbReference type="InterPro" id="IPR001925">
    <property type="entry name" value="Porin_Euk"/>
</dbReference>
<comment type="caution">
    <text evidence="9">The sequence shown here is derived from an EMBL/GenBank/DDBJ whole genome shotgun (WGS) entry which is preliminary data.</text>
</comment>
<keyword evidence="3" id="KW-0813">Transport</keyword>
<evidence type="ECO:0000256" key="4">
    <source>
        <dbReference type="ARBA" id="ARBA00022452"/>
    </source>
</evidence>
<dbReference type="GO" id="GO:0015288">
    <property type="term" value="F:porin activity"/>
    <property type="evidence" value="ECO:0007669"/>
    <property type="project" value="UniProtKB-KW"/>
</dbReference>
<dbReference type="InterPro" id="IPR027246">
    <property type="entry name" value="Porin_Euk/Tom40"/>
</dbReference>
<organism evidence="9 10">
    <name type="scientific">Stephania japonica</name>
    <dbReference type="NCBI Taxonomy" id="461633"/>
    <lineage>
        <taxon>Eukaryota</taxon>
        <taxon>Viridiplantae</taxon>
        <taxon>Streptophyta</taxon>
        <taxon>Embryophyta</taxon>
        <taxon>Tracheophyta</taxon>
        <taxon>Spermatophyta</taxon>
        <taxon>Magnoliopsida</taxon>
        <taxon>Ranunculales</taxon>
        <taxon>Menispermaceae</taxon>
        <taxon>Menispermoideae</taxon>
        <taxon>Cissampelideae</taxon>
        <taxon>Stephania</taxon>
    </lineage>
</organism>
<dbReference type="PROSITE" id="PS00558">
    <property type="entry name" value="EUKARYOTIC_PORIN"/>
    <property type="match status" value="1"/>
</dbReference>
<proteinExistence type="inferred from homology"/>
<dbReference type="Pfam" id="PF01459">
    <property type="entry name" value="Porin_3"/>
    <property type="match status" value="1"/>
</dbReference>
<dbReference type="FunFam" id="2.40.160.10:FF:000003">
    <property type="entry name" value="Outer mitochondrial membrane protein porin"/>
    <property type="match status" value="1"/>
</dbReference>
<dbReference type="GO" id="GO:0005741">
    <property type="term" value="C:mitochondrial outer membrane"/>
    <property type="evidence" value="ECO:0007669"/>
    <property type="project" value="InterPro"/>
</dbReference>
<evidence type="ECO:0000313" key="9">
    <source>
        <dbReference type="EMBL" id="KAK9130150.1"/>
    </source>
</evidence>
<comment type="similarity">
    <text evidence="2">Belongs to the eukaryotic mitochondrial porin (TC 1.B.8.1) family.</text>
</comment>
<evidence type="ECO:0000256" key="3">
    <source>
        <dbReference type="ARBA" id="ARBA00022448"/>
    </source>
</evidence>
<dbReference type="Proteomes" id="UP001417504">
    <property type="component" value="Unassembled WGS sequence"/>
</dbReference>
<dbReference type="PANTHER" id="PTHR11743:SF27">
    <property type="entry name" value="MITOCHONDRIAL OUTER MEMBRANE PROTEIN PORIN 4"/>
    <property type="match status" value="1"/>
</dbReference>
<dbReference type="GO" id="GO:0008308">
    <property type="term" value="F:voltage-gated monoatomic anion channel activity"/>
    <property type="evidence" value="ECO:0007669"/>
    <property type="project" value="InterPro"/>
</dbReference>
<keyword evidence="6" id="KW-0406">Ion transport</keyword>
<keyword evidence="8" id="KW-0472">Membrane</keyword>
<comment type="subcellular location">
    <subcellularLocation>
        <location evidence="1">Membrane</location>
    </subcellularLocation>
</comment>
<keyword evidence="10" id="KW-1185">Reference proteome</keyword>
<dbReference type="Gene3D" id="2.40.160.10">
    <property type="entry name" value="Porin"/>
    <property type="match status" value="1"/>
</dbReference>
<evidence type="ECO:0000256" key="6">
    <source>
        <dbReference type="ARBA" id="ARBA00023065"/>
    </source>
</evidence>
<protein>
    <submittedName>
        <fullName evidence="9">Uncharacterized protein</fullName>
    </submittedName>
</protein>
<name>A0AAP0P6L9_9MAGN</name>
<dbReference type="GO" id="GO:0046930">
    <property type="term" value="C:pore complex"/>
    <property type="evidence" value="ECO:0007669"/>
    <property type="project" value="UniProtKB-KW"/>
</dbReference>
<dbReference type="InterPro" id="IPR023614">
    <property type="entry name" value="Porin_dom_sf"/>
</dbReference>
<evidence type="ECO:0000256" key="8">
    <source>
        <dbReference type="ARBA" id="ARBA00023136"/>
    </source>
</evidence>
<reference evidence="9 10" key="1">
    <citation type="submission" date="2024-01" db="EMBL/GenBank/DDBJ databases">
        <title>Genome assemblies of Stephania.</title>
        <authorList>
            <person name="Yang L."/>
        </authorList>
    </citation>
    <scope>NUCLEOTIDE SEQUENCE [LARGE SCALE GENOMIC DNA]</scope>
    <source>
        <strain evidence="9">QJT</strain>
        <tissue evidence="9">Leaf</tissue>
    </source>
</reference>
<evidence type="ECO:0000313" key="10">
    <source>
        <dbReference type="Proteomes" id="UP001417504"/>
    </source>
</evidence>
<dbReference type="AlphaFoldDB" id="A0AAP0P6L9"/>
<evidence type="ECO:0000256" key="1">
    <source>
        <dbReference type="ARBA" id="ARBA00004370"/>
    </source>
</evidence>
<gene>
    <name evidence="9" type="ORF">Sjap_010637</name>
</gene>
<keyword evidence="4" id="KW-1134">Transmembrane beta strand</keyword>
<dbReference type="EMBL" id="JBBNAE010000004">
    <property type="protein sequence ID" value="KAK9130150.1"/>
    <property type="molecule type" value="Genomic_DNA"/>
</dbReference>
<dbReference type="PANTHER" id="PTHR11743">
    <property type="entry name" value="VOLTAGE-DEPENDENT ANION-SELECTIVE CHANNEL"/>
    <property type="match status" value="1"/>
</dbReference>
<sequence length="275" mass="29576">MAPSPYSDIGKRVKDLLTKDYNYDQKFTLTLPSESGMGLTATGVKMNHLFIGDLSTRYRSGNTTVDVKVDTDSNVSTTVTMNEVLPCTRAALSFKLPDHKSGKLDVQYLHHHAAINSSIGLTPTPFVDLAAAFGTKELSLGGEIGFDTATASITKCNAGIGVNKTDFSAALMLVEKGETLKASYIHEVNPIHGATVAAELTHRMSSDENSSFTIGTSYSPDPFTSIKTRLSNKGSAAMVVQREWRPKSLITLSTECDVRAVNKAPRFGLALALKP</sequence>
<evidence type="ECO:0000256" key="2">
    <source>
        <dbReference type="ARBA" id="ARBA00009624"/>
    </source>
</evidence>
<keyword evidence="7" id="KW-0626">Porin</keyword>
<accession>A0AAP0P6L9</accession>
<keyword evidence="5" id="KW-0812">Transmembrane</keyword>
<dbReference type="CDD" id="cd07306">
    <property type="entry name" value="Porin3_VDAC"/>
    <property type="match status" value="1"/>
</dbReference>
<evidence type="ECO:0000256" key="7">
    <source>
        <dbReference type="ARBA" id="ARBA00023114"/>
    </source>
</evidence>
<evidence type="ECO:0000256" key="5">
    <source>
        <dbReference type="ARBA" id="ARBA00022692"/>
    </source>
</evidence>